<reference evidence="9 10" key="1">
    <citation type="journal article" date="2014" name="Int. J. Syst. Evol. Microbiol.">
        <title>Carboxylicivirga gen. nov. in the family Marinilabiliaceae with two novel species, Carboxylicivirga mesophila sp. nov. and Carboxylicivirga taeanensis sp. nov., and reclassification of Cytophaga fermentans as Saccharicrinis fermentans gen. nov., comb. nov.</title>
        <authorList>
            <person name="Yang S.H."/>
            <person name="Seo H.S."/>
            <person name="Woo J.H."/>
            <person name="Oh H.M."/>
            <person name="Jang H."/>
            <person name="Lee J.H."/>
            <person name="Kim S.J."/>
            <person name="Kwon K.K."/>
        </authorList>
    </citation>
    <scope>NUCLEOTIDE SEQUENCE [LARGE SCALE GENOMIC DNA]</scope>
    <source>
        <strain evidence="9 10">JCM 18290</strain>
    </source>
</reference>
<dbReference type="InterPro" id="IPR011701">
    <property type="entry name" value="MFS"/>
</dbReference>
<feature type="transmembrane region" description="Helical" evidence="7">
    <location>
        <begin position="384"/>
        <end position="407"/>
    </location>
</feature>
<keyword evidence="4 7" id="KW-0812">Transmembrane</keyword>
<accession>A0ABS5KG19</accession>
<dbReference type="InterPro" id="IPR050171">
    <property type="entry name" value="MFS_Transporters"/>
</dbReference>
<keyword evidence="5 7" id="KW-1133">Transmembrane helix</keyword>
<keyword evidence="2" id="KW-0813">Transport</keyword>
<feature type="transmembrane region" description="Helical" evidence="7">
    <location>
        <begin position="21"/>
        <end position="39"/>
    </location>
</feature>
<feature type="transmembrane region" description="Helical" evidence="7">
    <location>
        <begin position="108"/>
        <end position="130"/>
    </location>
</feature>
<protein>
    <submittedName>
        <fullName evidence="9">MFS transporter</fullName>
    </submittedName>
</protein>
<evidence type="ECO:0000256" key="6">
    <source>
        <dbReference type="ARBA" id="ARBA00023136"/>
    </source>
</evidence>
<dbReference type="PANTHER" id="PTHR23517">
    <property type="entry name" value="RESISTANCE PROTEIN MDTM, PUTATIVE-RELATED-RELATED"/>
    <property type="match status" value="1"/>
</dbReference>
<feature type="transmembrane region" description="Helical" evidence="7">
    <location>
        <begin position="355"/>
        <end position="378"/>
    </location>
</feature>
<dbReference type="Proteomes" id="UP000721861">
    <property type="component" value="Unassembled WGS sequence"/>
</dbReference>
<keyword evidence="6 7" id="KW-0472">Membrane</keyword>
<evidence type="ECO:0000256" key="1">
    <source>
        <dbReference type="ARBA" id="ARBA00004651"/>
    </source>
</evidence>
<feature type="transmembrane region" description="Helical" evidence="7">
    <location>
        <begin position="214"/>
        <end position="233"/>
    </location>
</feature>
<comment type="subcellular location">
    <subcellularLocation>
        <location evidence="1">Cell membrane</location>
        <topology evidence="1">Multi-pass membrane protein</topology>
    </subcellularLocation>
</comment>
<evidence type="ECO:0000256" key="3">
    <source>
        <dbReference type="ARBA" id="ARBA00022475"/>
    </source>
</evidence>
<dbReference type="Pfam" id="PF07690">
    <property type="entry name" value="MFS_1"/>
    <property type="match status" value="1"/>
</dbReference>
<evidence type="ECO:0000259" key="8">
    <source>
        <dbReference type="PROSITE" id="PS50850"/>
    </source>
</evidence>
<feature type="transmembrane region" description="Helical" evidence="7">
    <location>
        <begin position="321"/>
        <end position="343"/>
    </location>
</feature>
<dbReference type="RefSeq" id="WP_212231892.1">
    <property type="nucleotide sequence ID" value="NZ_JAGUCN010000043.1"/>
</dbReference>
<dbReference type="PANTHER" id="PTHR23517:SF15">
    <property type="entry name" value="PROTON-DEPENDENT OLIGOPEPTIDE FAMILY TRANSPORT PROTEIN"/>
    <property type="match status" value="1"/>
</dbReference>
<evidence type="ECO:0000313" key="9">
    <source>
        <dbReference type="EMBL" id="MBS2213966.1"/>
    </source>
</evidence>
<keyword evidence="10" id="KW-1185">Reference proteome</keyword>
<name>A0ABS5KG19_9BACT</name>
<evidence type="ECO:0000256" key="2">
    <source>
        <dbReference type="ARBA" id="ARBA00022448"/>
    </source>
</evidence>
<dbReference type="PROSITE" id="PS50850">
    <property type="entry name" value="MFS"/>
    <property type="match status" value="1"/>
</dbReference>
<dbReference type="InterPro" id="IPR036259">
    <property type="entry name" value="MFS_trans_sf"/>
</dbReference>
<feature type="domain" description="Major facilitator superfamily (MFS) profile" evidence="8">
    <location>
        <begin position="12"/>
        <end position="408"/>
    </location>
</feature>
<feature type="transmembrane region" description="Helical" evidence="7">
    <location>
        <begin position="285"/>
        <end position="309"/>
    </location>
</feature>
<evidence type="ECO:0000256" key="4">
    <source>
        <dbReference type="ARBA" id="ARBA00022692"/>
    </source>
</evidence>
<evidence type="ECO:0000313" key="10">
    <source>
        <dbReference type="Proteomes" id="UP000721861"/>
    </source>
</evidence>
<feature type="transmembrane region" description="Helical" evidence="7">
    <location>
        <begin position="83"/>
        <end position="102"/>
    </location>
</feature>
<organism evidence="9 10">
    <name type="scientific">Carboxylicivirga mesophila</name>
    <dbReference type="NCBI Taxonomy" id="1166478"/>
    <lineage>
        <taxon>Bacteria</taxon>
        <taxon>Pseudomonadati</taxon>
        <taxon>Bacteroidota</taxon>
        <taxon>Bacteroidia</taxon>
        <taxon>Marinilabiliales</taxon>
        <taxon>Marinilabiliaceae</taxon>
        <taxon>Carboxylicivirga</taxon>
    </lineage>
</organism>
<sequence>MTTTLEKEQKTGISILLLSKLFERISFYLVMSILVIYLTDSLNIEATTAGVYYSIFYGAIFIMSIVSGLIGDISNRVKIVTTGFIIIAAMYLLLAFLPNAIAATMTTLIILALGIGLVSPNIIVLLGNIYNEKNNEIIGLSGFILFSIITSAGGFIAPLLSVFIRNNLGYSSVFVFASVFGLISLVLFNRFKVISAQLAPDKVENIESRPIKNLNAVILFSILIIGILVRFALNQNDLTFTYSVKDYMDNGYQLSQTFKDFDSYISIILLTVFAIIIARTKQLTWAMVLNIILVGVILCSFVFISLACYNSLSQIFEPSTIFIKSFVILLIAETLISPTIFYTIYRSSPIKRKGLFQGISYLIMGISNQLLFLGAMLYQQNQTLAYLVFGTCLLTCAVLILILKIIVRKRLLEIKNLSNN</sequence>
<feature type="transmembrane region" description="Helical" evidence="7">
    <location>
        <begin position="261"/>
        <end position="278"/>
    </location>
</feature>
<gene>
    <name evidence="9" type="ORF">KEM09_21335</name>
</gene>
<dbReference type="SUPFAM" id="SSF103473">
    <property type="entry name" value="MFS general substrate transporter"/>
    <property type="match status" value="1"/>
</dbReference>
<feature type="transmembrane region" description="Helical" evidence="7">
    <location>
        <begin position="170"/>
        <end position="188"/>
    </location>
</feature>
<keyword evidence="3" id="KW-1003">Cell membrane</keyword>
<dbReference type="EMBL" id="JAGUCN010000043">
    <property type="protein sequence ID" value="MBS2213966.1"/>
    <property type="molecule type" value="Genomic_DNA"/>
</dbReference>
<feature type="transmembrane region" description="Helical" evidence="7">
    <location>
        <begin position="142"/>
        <end position="164"/>
    </location>
</feature>
<evidence type="ECO:0000256" key="5">
    <source>
        <dbReference type="ARBA" id="ARBA00022989"/>
    </source>
</evidence>
<comment type="caution">
    <text evidence="9">The sequence shown here is derived from an EMBL/GenBank/DDBJ whole genome shotgun (WGS) entry which is preliminary data.</text>
</comment>
<evidence type="ECO:0000256" key="7">
    <source>
        <dbReference type="SAM" id="Phobius"/>
    </source>
</evidence>
<dbReference type="Gene3D" id="1.20.1250.20">
    <property type="entry name" value="MFS general substrate transporter like domains"/>
    <property type="match status" value="2"/>
</dbReference>
<dbReference type="InterPro" id="IPR020846">
    <property type="entry name" value="MFS_dom"/>
</dbReference>
<feature type="transmembrane region" description="Helical" evidence="7">
    <location>
        <begin position="51"/>
        <end position="71"/>
    </location>
</feature>
<proteinExistence type="predicted"/>